<dbReference type="InterPro" id="IPR029058">
    <property type="entry name" value="AB_hydrolase_fold"/>
</dbReference>
<evidence type="ECO:0000256" key="6">
    <source>
        <dbReference type="SAM" id="MobiDB-lite"/>
    </source>
</evidence>
<evidence type="ECO:0000256" key="5">
    <source>
        <dbReference type="ARBA" id="ARBA00049203"/>
    </source>
</evidence>
<protein>
    <recommendedName>
        <fullName evidence="2">protein phosphatase methylesterase-1</fullName>
        <ecNumber evidence="2">3.1.1.89</ecNumber>
    </recommendedName>
</protein>
<dbReference type="InterPro" id="IPR016812">
    <property type="entry name" value="PPase_methylesterase_euk"/>
</dbReference>
<dbReference type="EC" id="3.1.1.89" evidence="2"/>
<evidence type="ECO:0000256" key="1">
    <source>
        <dbReference type="ARBA" id="ARBA00008645"/>
    </source>
</evidence>
<evidence type="ECO:0000259" key="7">
    <source>
        <dbReference type="Pfam" id="PF12697"/>
    </source>
</evidence>
<evidence type="ECO:0000313" key="8">
    <source>
        <dbReference type="EMBL" id="CAD8667357.1"/>
    </source>
</evidence>
<gene>
    <name evidence="8" type="ORF">POBO1169_LOCUS9033</name>
</gene>
<dbReference type="InterPro" id="IPR000073">
    <property type="entry name" value="AB_hydrolase_1"/>
</dbReference>
<dbReference type="SUPFAM" id="SSF53474">
    <property type="entry name" value="alpha/beta-Hydrolases"/>
    <property type="match status" value="1"/>
</dbReference>
<keyword evidence="3" id="KW-0719">Serine esterase</keyword>
<dbReference type="Pfam" id="PF12697">
    <property type="entry name" value="Abhydrolase_6"/>
    <property type="match status" value="1"/>
</dbReference>
<feature type="domain" description="AB hydrolase-1" evidence="7">
    <location>
        <begin position="104"/>
        <end position="346"/>
    </location>
</feature>
<evidence type="ECO:0000256" key="2">
    <source>
        <dbReference type="ARBA" id="ARBA00013111"/>
    </source>
</evidence>
<evidence type="ECO:0000256" key="3">
    <source>
        <dbReference type="ARBA" id="ARBA00022487"/>
    </source>
</evidence>
<sequence>MDINGRSSQVGTDGPPTDAQLMPPPPNRLLSRTATPYVTLDQAGNIARALQTVVQRGEGLGVDSPKRAKKPNWDSYFDTRENVEVPGRGSFQVYRAGKSGPVLFCLHGGGYTGLTWACMVSNLPLEQYQVVAMDMRGHGGTVCTDNTDYSVETLSKDVVEVARALYGPDGTCWPKIVLVGHSMGGALVAHIAASEEIHSLAAVVVIDVVEGTAMESLPHMKIVLEQRPRHFPSVEEAVCWALSHHVVQSEEAALISMPSQLRPATPPGQGFVWRTPLEDTCPYWEGWFKDLSRIFLSARVPKLLVLAGTDRLDTPLNIAQMQGKFQLALIPAGHCIQEDEPFRLAEMILNFFNCFRLTTGGEKVGIPSKNKP</sequence>
<comment type="similarity">
    <text evidence="1">Belongs to the AB hydrolase superfamily.</text>
</comment>
<dbReference type="InterPro" id="IPR000639">
    <property type="entry name" value="Epox_hydrolase-like"/>
</dbReference>
<dbReference type="Gene3D" id="3.40.50.1820">
    <property type="entry name" value="alpha/beta hydrolase"/>
    <property type="match status" value="1"/>
</dbReference>
<feature type="compositionally biased region" description="Polar residues" evidence="6">
    <location>
        <begin position="1"/>
        <end position="11"/>
    </location>
</feature>
<dbReference type="EMBL" id="HBFA01017728">
    <property type="protein sequence ID" value="CAD8667357.1"/>
    <property type="molecule type" value="Transcribed_RNA"/>
</dbReference>
<dbReference type="PANTHER" id="PTHR14189">
    <property type="entry name" value="PROTEIN PHOSPHATASE METHYLESTERASE-1 RELATED"/>
    <property type="match status" value="1"/>
</dbReference>
<dbReference type="PANTHER" id="PTHR14189:SF0">
    <property type="entry name" value="PROTEIN PHOSPHATASE METHYLESTERASE 1"/>
    <property type="match status" value="1"/>
</dbReference>
<feature type="region of interest" description="Disordered" evidence="6">
    <location>
        <begin position="1"/>
        <end position="31"/>
    </location>
</feature>
<reference evidence="8" key="1">
    <citation type="submission" date="2021-01" db="EMBL/GenBank/DDBJ databases">
        <authorList>
            <person name="Corre E."/>
            <person name="Pelletier E."/>
            <person name="Niang G."/>
            <person name="Scheremetjew M."/>
            <person name="Finn R."/>
            <person name="Kale V."/>
            <person name="Holt S."/>
            <person name="Cochrane G."/>
            <person name="Meng A."/>
            <person name="Brown T."/>
            <person name="Cohen L."/>
        </authorList>
    </citation>
    <scope>NUCLEOTIDE SEQUENCE</scope>
    <source>
        <strain evidence="8">CCMP722</strain>
    </source>
</reference>
<comment type="catalytic activity">
    <reaction evidence="5">
        <text>[phosphatase 2A protein]-C-terminal L-leucine methyl ester + H2O = [phosphatase 2A protein]-C-terminal L-leucine + methanol + H(+)</text>
        <dbReference type="Rhea" id="RHEA:48548"/>
        <dbReference type="Rhea" id="RHEA-COMP:12134"/>
        <dbReference type="Rhea" id="RHEA-COMP:12135"/>
        <dbReference type="ChEBI" id="CHEBI:15377"/>
        <dbReference type="ChEBI" id="CHEBI:15378"/>
        <dbReference type="ChEBI" id="CHEBI:17790"/>
        <dbReference type="ChEBI" id="CHEBI:90516"/>
        <dbReference type="ChEBI" id="CHEBI:90517"/>
        <dbReference type="EC" id="3.1.1.89"/>
    </reaction>
</comment>
<evidence type="ECO:0000256" key="4">
    <source>
        <dbReference type="ARBA" id="ARBA00022801"/>
    </source>
</evidence>
<accession>A0A7S0R4Y3</accession>
<dbReference type="AlphaFoldDB" id="A0A7S0R4Y3"/>
<keyword evidence="4" id="KW-0378">Hydrolase</keyword>
<proteinExistence type="inferred from homology"/>
<dbReference type="GO" id="GO:0051723">
    <property type="term" value="F:protein methylesterase activity"/>
    <property type="evidence" value="ECO:0007669"/>
    <property type="project" value="UniProtKB-EC"/>
</dbReference>
<organism evidence="8">
    <name type="scientific">Pyramimonas obovata</name>
    <dbReference type="NCBI Taxonomy" id="1411642"/>
    <lineage>
        <taxon>Eukaryota</taxon>
        <taxon>Viridiplantae</taxon>
        <taxon>Chlorophyta</taxon>
        <taxon>Pyramimonadophyceae</taxon>
        <taxon>Pyramimonadales</taxon>
        <taxon>Pyramimonadaceae</taxon>
        <taxon>Pyramimonas</taxon>
        <taxon>Pyramimonas incertae sedis</taxon>
    </lineage>
</organism>
<name>A0A7S0R4Y3_9CHLO</name>
<dbReference type="PRINTS" id="PR00111">
    <property type="entry name" value="ABHYDROLASE"/>
</dbReference>
<dbReference type="PRINTS" id="PR00412">
    <property type="entry name" value="EPOXHYDRLASE"/>
</dbReference>